<comment type="caution">
    <text evidence="1">The sequence shown here is derived from an EMBL/GenBank/DDBJ whole genome shotgun (WGS) entry which is preliminary data.</text>
</comment>
<dbReference type="InterPro" id="IPR013078">
    <property type="entry name" value="His_Pase_superF_clade-1"/>
</dbReference>
<protein>
    <submittedName>
        <fullName evidence="1">Aluminum resistance protein</fullName>
    </submittedName>
</protein>
<accession>A0A0B0VSK7</accession>
<dbReference type="PATRIC" id="fig|562.7396.peg.3347"/>
<dbReference type="CDD" id="cd07040">
    <property type="entry name" value="HP"/>
    <property type="match status" value="1"/>
</dbReference>
<sequence>MPSRTIIKFLIISLFVILVLLSIIYIARTPARLDMNDVAEINQKHQLIFLIRHGERCDRSTNICLSERDGITINGANKAQQYGNAFSKMFPDYGLYSTDTVRTIQTASFFSGGKTATIPDISTCDDDAVNNILEISQSDNITVIFTHNHCLSKIAKKMNGWRFKPDYMDTLVLHRENHNLVLDGYSKPNDFIQ</sequence>
<organism evidence="1 2">
    <name type="scientific">Escherichia coli</name>
    <dbReference type="NCBI Taxonomy" id="562"/>
    <lineage>
        <taxon>Bacteria</taxon>
        <taxon>Pseudomonadati</taxon>
        <taxon>Pseudomonadota</taxon>
        <taxon>Gammaproteobacteria</taxon>
        <taxon>Enterobacterales</taxon>
        <taxon>Enterobacteriaceae</taxon>
        <taxon>Escherichia</taxon>
    </lineage>
</organism>
<dbReference type="SUPFAM" id="SSF53254">
    <property type="entry name" value="Phosphoglycerate mutase-like"/>
    <property type="match status" value="1"/>
</dbReference>
<proteinExistence type="predicted"/>
<reference evidence="1 2" key="1">
    <citation type="submission" date="2015-07" db="EMBL/GenBank/DDBJ databases">
        <title>Genome sequences of 64 non-O157:H7 Shiga toxin-producing Escherichia coli strains.</title>
        <authorList>
            <person name="Gonzalez-Escalona N."/>
            <person name="Toro M."/>
            <person name="Timme R."/>
            <person name="Payne J."/>
        </authorList>
    </citation>
    <scope>NUCLEOTIDE SEQUENCE [LARGE SCALE GENOMIC DNA]</scope>
    <source>
        <strain evidence="1 2">CFSAN026843</strain>
    </source>
</reference>
<dbReference type="Proteomes" id="UP000037564">
    <property type="component" value="Unassembled WGS sequence"/>
</dbReference>
<gene>
    <name evidence="1" type="ORF">WR15_17010</name>
</gene>
<dbReference type="RefSeq" id="WP_040091473.1">
    <property type="nucleotide sequence ID" value="NZ_BFZV01000016.1"/>
</dbReference>
<dbReference type="NCBIfam" id="NF011945">
    <property type="entry name" value="PRK15416.1"/>
    <property type="match status" value="1"/>
</dbReference>
<dbReference type="Pfam" id="PF00300">
    <property type="entry name" value="His_Phos_1"/>
    <property type="match status" value="1"/>
</dbReference>
<name>A0A0B0VSK7_ECOLX</name>
<dbReference type="AlphaFoldDB" id="A0A0B0VSK7"/>
<dbReference type="EMBL" id="LGZN01000040">
    <property type="protein sequence ID" value="KNF67178.1"/>
    <property type="molecule type" value="Genomic_DNA"/>
</dbReference>
<evidence type="ECO:0000313" key="2">
    <source>
        <dbReference type="Proteomes" id="UP000037564"/>
    </source>
</evidence>
<evidence type="ECO:0000313" key="1">
    <source>
        <dbReference type="EMBL" id="KNF67178.1"/>
    </source>
</evidence>
<dbReference type="InterPro" id="IPR029033">
    <property type="entry name" value="His_PPase_superfam"/>
</dbReference>
<dbReference type="Gene3D" id="3.40.50.1240">
    <property type="entry name" value="Phosphoglycerate mutase-like"/>
    <property type="match status" value="1"/>
</dbReference>